<evidence type="ECO:0000259" key="2">
    <source>
        <dbReference type="Pfam" id="PF24529"/>
    </source>
</evidence>
<dbReference type="InterPro" id="IPR056343">
    <property type="entry name" value="CFAP47_dom"/>
</dbReference>
<dbReference type="PANTHER" id="PTHR45912">
    <property type="entry name" value="CILIA- AND FLAGELLA-ASSOCIATED PROTEIN 47"/>
    <property type="match status" value="1"/>
</dbReference>
<comment type="caution">
    <text evidence="3">The sequence shown here is derived from an EMBL/GenBank/DDBJ whole genome shotgun (WGS) entry which is preliminary data.</text>
</comment>
<feature type="non-terminal residue" evidence="3">
    <location>
        <position position="405"/>
    </location>
</feature>
<name>A0A9X9M0J5_GULGU</name>
<gene>
    <name evidence="3" type="ORF">BN2614_LOCUS1</name>
</gene>
<dbReference type="Pfam" id="PF24529">
    <property type="entry name" value="CFAP47"/>
    <property type="match status" value="1"/>
</dbReference>
<dbReference type="GO" id="GO:0005929">
    <property type="term" value="C:cilium"/>
    <property type="evidence" value="ECO:0007669"/>
    <property type="project" value="TreeGrafter"/>
</dbReference>
<evidence type="ECO:0000256" key="1">
    <source>
        <dbReference type="SAM" id="MobiDB-lite"/>
    </source>
</evidence>
<reference evidence="3 4" key="1">
    <citation type="submission" date="2018-10" db="EMBL/GenBank/DDBJ databases">
        <authorList>
            <person name="Ekblom R."/>
            <person name="Jareborg N."/>
        </authorList>
    </citation>
    <scope>NUCLEOTIDE SEQUENCE [LARGE SCALE GENOMIC DNA]</scope>
    <source>
        <tissue evidence="3">Muscle</tissue>
    </source>
</reference>
<keyword evidence="4" id="KW-1185">Reference proteome</keyword>
<protein>
    <recommendedName>
        <fullName evidence="2">Cilia- and flagella-associated protein 47 domain-containing protein</fullName>
    </recommendedName>
</protein>
<feature type="domain" description="Cilia- and flagella-associated protein 47" evidence="2">
    <location>
        <begin position="213"/>
        <end position="323"/>
    </location>
</feature>
<dbReference type="GO" id="GO:0007288">
    <property type="term" value="P:sperm axoneme assembly"/>
    <property type="evidence" value="ECO:0007669"/>
    <property type="project" value="TreeGrafter"/>
</dbReference>
<organism evidence="3 4">
    <name type="scientific">Gulo gulo</name>
    <name type="common">Wolverine</name>
    <name type="synonym">Gluton</name>
    <dbReference type="NCBI Taxonomy" id="48420"/>
    <lineage>
        <taxon>Eukaryota</taxon>
        <taxon>Metazoa</taxon>
        <taxon>Chordata</taxon>
        <taxon>Craniata</taxon>
        <taxon>Vertebrata</taxon>
        <taxon>Euteleostomi</taxon>
        <taxon>Mammalia</taxon>
        <taxon>Eutheria</taxon>
        <taxon>Laurasiatheria</taxon>
        <taxon>Carnivora</taxon>
        <taxon>Caniformia</taxon>
        <taxon>Musteloidea</taxon>
        <taxon>Mustelidae</taxon>
        <taxon>Guloninae</taxon>
        <taxon>Gulo</taxon>
    </lineage>
</organism>
<feature type="region of interest" description="Disordered" evidence="1">
    <location>
        <begin position="72"/>
        <end position="100"/>
    </location>
</feature>
<dbReference type="AlphaFoldDB" id="A0A9X9M0J5"/>
<evidence type="ECO:0000313" key="4">
    <source>
        <dbReference type="Proteomes" id="UP000269945"/>
    </source>
</evidence>
<dbReference type="PANTHER" id="PTHR45912:SF3">
    <property type="entry name" value="CILIA- AND FLAGELLA-ASSOCIATED PROTEIN 47"/>
    <property type="match status" value="1"/>
</dbReference>
<proteinExistence type="predicted"/>
<dbReference type="Proteomes" id="UP000269945">
    <property type="component" value="Unassembled WGS sequence"/>
</dbReference>
<evidence type="ECO:0000313" key="3">
    <source>
        <dbReference type="EMBL" id="VCX10781.1"/>
    </source>
</evidence>
<sequence length="405" mass="46763">MNAALTCHLSFRSSKPVSFFTDILFYDNRNNWFLLPVTATAENCLLTIYPYMATHLDKQTIILKDVDKNDSSVKNRDNVLVPSQEPGLSSPAPTKRNDAEPAERRLFVGIEIIRESLKSGKSKTSKKYNERAMEEEEKNEQWFSPEEGTKAYVFFEKVVNAAQTWFSLFGWPEGPHSLSIPETIRREVFKIQFYSSPSSSKKFSRQSDFSKYNKTIYDVMLHLSGKMPPGIHSSQSSPKDYTERVIQLHFQHSSVLEFLNAQGACISHVLPEFLLEPEDYKKWIEITEKPSVVIDMTQFEAWSKRAWTDVFLQIYKVLVLSRVVPHCSNNLPPIHVQNSPKVNPCFLSSNIYSNPERILLSWMNTNYENARHIIWKNCHHGVIPSERWIVNFDKDLLDGLVFATQ</sequence>
<accession>A0A9X9M0J5</accession>
<dbReference type="EMBL" id="CYRY02034596">
    <property type="protein sequence ID" value="VCX10781.1"/>
    <property type="molecule type" value="Genomic_DNA"/>
</dbReference>